<proteinExistence type="predicted"/>
<evidence type="ECO:0000256" key="1">
    <source>
        <dbReference type="ARBA" id="ARBA00023002"/>
    </source>
</evidence>
<organism evidence="2 3">
    <name type="scientific">Exiguobacterium undae</name>
    <dbReference type="NCBI Taxonomy" id="169177"/>
    <lineage>
        <taxon>Bacteria</taxon>
        <taxon>Bacillati</taxon>
        <taxon>Bacillota</taxon>
        <taxon>Bacilli</taxon>
        <taxon>Bacillales</taxon>
        <taxon>Bacillales Family XII. Incertae Sedis</taxon>
        <taxon>Exiguobacterium</taxon>
    </lineage>
</organism>
<dbReference type="PANTHER" id="PTHR43539:SF78">
    <property type="entry name" value="FLAVIN-CONTAINING MONOOXYGENASE"/>
    <property type="match status" value="1"/>
</dbReference>
<evidence type="ECO:0008006" key="4">
    <source>
        <dbReference type="Google" id="ProtNLM"/>
    </source>
</evidence>
<dbReference type="InterPro" id="IPR036188">
    <property type="entry name" value="FAD/NAD-bd_sf"/>
</dbReference>
<dbReference type="InterPro" id="IPR050982">
    <property type="entry name" value="Auxin_biosynth/cation_transpt"/>
</dbReference>
<dbReference type="PANTHER" id="PTHR43539">
    <property type="entry name" value="FLAVIN-BINDING MONOOXYGENASE-LIKE PROTEIN (AFU_ORTHOLOGUE AFUA_4G09220)"/>
    <property type="match status" value="1"/>
</dbReference>
<dbReference type="Pfam" id="PF13738">
    <property type="entry name" value="Pyr_redox_3"/>
    <property type="match status" value="1"/>
</dbReference>
<evidence type="ECO:0000313" key="2">
    <source>
        <dbReference type="EMBL" id="OAN15538.1"/>
    </source>
</evidence>
<dbReference type="RefSeq" id="WP_035414149.1">
    <property type="nucleotide sequence ID" value="NZ_LVVL01000001.1"/>
</dbReference>
<reference evidence="2 3" key="1">
    <citation type="submission" date="2016-03" db="EMBL/GenBank/DDBJ databases">
        <authorList>
            <person name="Cho S.-Y."/>
            <person name="Lim S."/>
            <person name="Kim H."/>
            <person name="Soh E.H."/>
            <person name="Moon J.S."/>
        </authorList>
    </citation>
    <scope>NUCLEOTIDE SEQUENCE [LARGE SCALE GENOMIC DNA]</scope>
    <source>
        <strain evidence="2 3">KCTC 3810</strain>
    </source>
</reference>
<dbReference type="EMBL" id="LVVL01000001">
    <property type="protein sequence ID" value="OAN15538.1"/>
    <property type="molecule type" value="Genomic_DNA"/>
</dbReference>
<dbReference type="Gene3D" id="3.50.50.60">
    <property type="entry name" value="FAD/NAD(P)-binding domain"/>
    <property type="match status" value="1"/>
</dbReference>
<sequence length="420" mass="46319">MSTQSFSHPIFIIGAGPIGLAAAAHLSHQGLPFSILEAGPDIGTHIQTWSHVKMFSNWEYNIDPVAAAQLRQSGWEHPEAEAFPTGHDLLEYYLRPLAALPTISENLYLEYQVISISRQGIDKMTTTDRQLSPFEVIVQTPTGRRRFLAAAVLDATGVWGQPNSMFSAGHPHDSLIERVTHTIPNFRQETNRYANQRLAIIGSGHSALTALMGAVALKKDYPETDIHWIIRKTDVVEAFGGEENDQLAERGQLGSTARTLVESGLVTVHSGFKVAQTASTNEDISLISTDHRQLTVQEIIVLTGNRPDFTFLREIRLDVDFITESTRQLAPLIDPNLHSCGTVRPHGEAELRQPEKNFYIIGSKSYGRAPTFLLTTGYEQIRSIVAHLTGDTISAKQIWLKLPETGVCRISATEASSSCC</sequence>
<dbReference type="Proteomes" id="UP000078447">
    <property type="component" value="Unassembled WGS sequence"/>
</dbReference>
<comment type="caution">
    <text evidence="2">The sequence shown here is derived from an EMBL/GenBank/DDBJ whole genome shotgun (WGS) entry which is preliminary data.</text>
</comment>
<keyword evidence="1" id="KW-0560">Oxidoreductase</keyword>
<name>A0ABX2VC63_9BACL</name>
<gene>
    <name evidence="2" type="ORF">A3783_06275</name>
</gene>
<accession>A0ABX2VC63</accession>
<evidence type="ECO:0000313" key="3">
    <source>
        <dbReference type="Proteomes" id="UP000078447"/>
    </source>
</evidence>
<protein>
    <recommendedName>
        <fullName evidence="4">Flavoprotein</fullName>
    </recommendedName>
</protein>
<keyword evidence="3" id="KW-1185">Reference proteome</keyword>
<dbReference type="PRINTS" id="PR00411">
    <property type="entry name" value="PNDRDTASEI"/>
</dbReference>
<dbReference type="PRINTS" id="PR00368">
    <property type="entry name" value="FADPNR"/>
</dbReference>
<dbReference type="SUPFAM" id="SSF51905">
    <property type="entry name" value="FAD/NAD(P)-binding domain"/>
    <property type="match status" value="1"/>
</dbReference>